<comment type="caution">
    <text evidence="1">The sequence shown here is derived from an EMBL/GenBank/DDBJ whole genome shotgun (WGS) entry which is preliminary data.</text>
</comment>
<protein>
    <submittedName>
        <fullName evidence="1">DUF1697 domain-containing protein</fullName>
    </submittedName>
</protein>
<dbReference type="Gene3D" id="3.30.70.1280">
    <property type="entry name" value="SP0830-like domains"/>
    <property type="match status" value="1"/>
</dbReference>
<dbReference type="PANTHER" id="PTHR36439">
    <property type="entry name" value="BLL4334 PROTEIN"/>
    <property type="match status" value="1"/>
</dbReference>
<dbReference type="PIRSF" id="PIRSF008502">
    <property type="entry name" value="UCP008502"/>
    <property type="match status" value="1"/>
</dbReference>
<dbReference type="EMBL" id="PXWF02000108">
    <property type="protein sequence ID" value="PWF49169.1"/>
    <property type="molecule type" value="Genomic_DNA"/>
</dbReference>
<dbReference type="RefSeq" id="WP_106756915.1">
    <property type="nucleotide sequence ID" value="NZ_PXWF02000108.1"/>
</dbReference>
<organism evidence="1 2">
    <name type="scientific">Massilia glaciei</name>
    <dbReference type="NCBI Taxonomy" id="1524097"/>
    <lineage>
        <taxon>Bacteria</taxon>
        <taxon>Pseudomonadati</taxon>
        <taxon>Pseudomonadota</taxon>
        <taxon>Betaproteobacteria</taxon>
        <taxon>Burkholderiales</taxon>
        <taxon>Oxalobacteraceae</taxon>
        <taxon>Telluria group</taxon>
        <taxon>Massilia</taxon>
    </lineage>
</organism>
<proteinExistence type="predicted"/>
<dbReference type="PANTHER" id="PTHR36439:SF1">
    <property type="entry name" value="DUF1697 DOMAIN-CONTAINING PROTEIN"/>
    <property type="match status" value="1"/>
</dbReference>
<keyword evidence="2" id="KW-1185">Reference proteome</keyword>
<gene>
    <name evidence="1" type="ORF">C7C56_007985</name>
</gene>
<dbReference type="OrthoDB" id="9806494at2"/>
<dbReference type="SUPFAM" id="SSF160379">
    <property type="entry name" value="SP0830-like"/>
    <property type="match status" value="1"/>
</dbReference>
<dbReference type="Pfam" id="PF08002">
    <property type="entry name" value="DUF1697"/>
    <property type="match status" value="1"/>
</dbReference>
<accession>A0A2U2HNW9</accession>
<sequence length="190" mass="19967">MALPSAHMTQYIALLRGINVGKAKRVAMLELRALMEELGHTAVSTVLNSGNVVFNAARTNSAEAAAAIEKAIESHFKFPVPVIVITARELHTAIAENPFPEAAATPSQYLVAFAAAEAPLVKARELLAQSWTPDALAFGDKTAYLWCAGGILASALAQAFTRAAGAAITTRNWATVLKLQAATTEGKNPA</sequence>
<evidence type="ECO:0000313" key="2">
    <source>
        <dbReference type="Proteomes" id="UP000241421"/>
    </source>
</evidence>
<dbReference type="Proteomes" id="UP000241421">
    <property type="component" value="Unassembled WGS sequence"/>
</dbReference>
<evidence type="ECO:0000313" key="1">
    <source>
        <dbReference type="EMBL" id="PWF49169.1"/>
    </source>
</evidence>
<dbReference type="InterPro" id="IPR012545">
    <property type="entry name" value="DUF1697"/>
</dbReference>
<dbReference type="AlphaFoldDB" id="A0A2U2HNW9"/>
<reference evidence="1 2" key="1">
    <citation type="submission" date="2018-04" db="EMBL/GenBank/DDBJ databases">
        <title>Massilia violaceinigra sp. nov., a novel purple-pigmented bacterium isolated from Tianshan glacier, Xinjiang, China.</title>
        <authorList>
            <person name="Wang H."/>
        </authorList>
    </citation>
    <scope>NUCLEOTIDE SEQUENCE [LARGE SCALE GENOMIC DNA]</scope>
    <source>
        <strain evidence="1 2">B448-2</strain>
    </source>
</reference>
<name>A0A2U2HNW9_9BURK</name>